<gene>
    <name evidence="2" type="ORF">SAY87_004208</name>
</gene>
<dbReference type="PANTHER" id="PTHR33413">
    <property type="entry name" value="EXPRESSED PROTEIN"/>
    <property type="match status" value="1"/>
</dbReference>
<feature type="region of interest" description="Disordered" evidence="1">
    <location>
        <begin position="110"/>
        <end position="176"/>
    </location>
</feature>
<evidence type="ECO:0000313" key="3">
    <source>
        <dbReference type="Proteomes" id="UP001345219"/>
    </source>
</evidence>
<comment type="caution">
    <text evidence="2">The sequence shown here is derived from an EMBL/GenBank/DDBJ whole genome shotgun (WGS) entry which is preliminary data.</text>
</comment>
<dbReference type="InterPro" id="IPR025322">
    <property type="entry name" value="PADRE_dom"/>
</dbReference>
<evidence type="ECO:0000313" key="2">
    <source>
        <dbReference type="EMBL" id="KAK4750726.1"/>
    </source>
</evidence>
<dbReference type="Pfam" id="PF14009">
    <property type="entry name" value="PADRE"/>
    <property type="match status" value="1"/>
</dbReference>
<reference evidence="2 3" key="1">
    <citation type="journal article" date="2023" name="Hortic Res">
        <title>Pangenome of water caltrop reveals structural variations and asymmetric subgenome divergence after allopolyploidization.</title>
        <authorList>
            <person name="Zhang X."/>
            <person name="Chen Y."/>
            <person name="Wang L."/>
            <person name="Yuan Y."/>
            <person name="Fang M."/>
            <person name="Shi L."/>
            <person name="Lu R."/>
            <person name="Comes H.P."/>
            <person name="Ma Y."/>
            <person name="Chen Y."/>
            <person name="Huang G."/>
            <person name="Zhou Y."/>
            <person name="Zheng Z."/>
            <person name="Qiu Y."/>
        </authorList>
    </citation>
    <scope>NUCLEOTIDE SEQUENCE [LARGE SCALE GENOMIC DNA]</scope>
    <source>
        <tissue evidence="2">Roots</tissue>
    </source>
</reference>
<name>A0AAN7JNH6_9MYRT</name>
<dbReference type="PANTHER" id="PTHR33413:SF33">
    <property type="entry name" value="MEDIATOR OF RNA POLYMERASE II TRANSCRIPTION SUBUNIT 29"/>
    <property type="match status" value="1"/>
</dbReference>
<keyword evidence="3" id="KW-1185">Reference proteome</keyword>
<feature type="compositionally biased region" description="Polar residues" evidence="1">
    <location>
        <begin position="147"/>
        <end position="176"/>
    </location>
</feature>
<dbReference type="Proteomes" id="UP001345219">
    <property type="component" value="Chromosome 4"/>
</dbReference>
<evidence type="ECO:0008006" key="4">
    <source>
        <dbReference type="Google" id="ProtNLM"/>
    </source>
</evidence>
<feature type="compositionally biased region" description="Polar residues" evidence="1">
    <location>
        <begin position="130"/>
        <end position="139"/>
    </location>
</feature>
<organism evidence="2 3">
    <name type="scientific">Trapa incisa</name>
    <dbReference type="NCBI Taxonomy" id="236973"/>
    <lineage>
        <taxon>Eukaryota</taxon>
        <taxon>Viridiplantae</taxon>
        <taxon>Streptophyta</taxon>
        <taxon>Embryophyta</taxon>
        <taxon>Tracheophyta</taxon>
        <taxon>Spermatophyta</taxon>
        <taxon>Magnoliopsida</taxon>
        <taxon>eudicotyledons</taxon>
        <taxon>Gunneridae</taxon>
        <taxon>Pentapetalae</taxon>
        <taxon>rosids</taxon>
        <taxon>malvids</taxon>
        <taxon>Myrtales</taxon>
        <taxon>Lythraceae</taxon>
        <taxon>Trapa</taxon>
    </lineage>
</organism>
<protein>
    <recommendedName>
        <fullName evidence="4">DUF4228 domain-containing protein</fullName>
    </recommendedName>
</protein>
<accession>A0AAN7JNH6</accession>
<sequence>MGNCHCQAIDTAALVIQHPSGKSEKIFGPVSAGEVMRTNPGHYLALLISTTTTVPCPNSANGDRLAAADYAPGSSVKVTRIKLLRPTDTLLLGQVYRLITAQEVMKVLSAKKTKKGRQHSMEKTMGSDLNLDSLQASKHGSQRNHKASASSASGGTPRSREWQWQPSLHSISESAS</sequence>
<proteinExistence type="predicted"/>
<evidence type="ECO:0000256" key="1">
    <source>
        <dbReference type="SAM" id="MobiDB-lite"/>
    </source>
</evidence>
<dbReference type="EMBL" id="JAXIOK010000017">
    <property type="protein sequence ID" value="KAK4750726.1"/>
    <property type="molecule type" value="Genomic_DNA"/>
</dbReference>
<dbReference type="AlphaFoldDB" id="A0AAN7JNH6"/>